<evidence type="ECO:0000256" key="1">
    <source>
        <dbReference type="ARBA" id="ARBA00005228"/>
    </source>
</evidence>
<dbReference type="AlphaFoldDB" id="A0A151LN75"/>
<organism evidence="2 3">
    <name type="scientific">Plasmodium gaboni</name>
    <dbReference type="NCBI Taxonomy" id="647221"/>
    <lineage>
        <taxon>Eukaryota</taxon>
        <taxon>Sar</taxon>
        <taxon>Alveolata</taxon>
        <taxon>Apicomplexa</taxon>
        <taxon>Aconoidasida</taxon>
        <taxon>Haemosporida</taxon>
        <taxon>Plasmodiidae</taxon>
        <taxon>Plasmodium</taxon>
        <taxon>Plasmodium (Laverania)</taxon>
    </lineage>
</organism>
<dbReference type="PANTHER" id="PTHR11757:SF19">
    <property type="entry name" value="PROLYL ENDOPEPTIDASE-LIKE"/>
    <property type="match status" value="1"/>
</dbReference>
<dbReference type="EMBL" id="LVLB01000009">
    <property type="protein sequence ID" value="KYO00683.1"/>
    <property type="molecule type" value="Genomic_DNA"/>
</dbReference>
<comment type="caution">
    <text evidence="2">The sequence shown here is derived from an EMBL/GenBank/DDBJ whole genome shotgun (WGS) entry which is preliminary data.</text>
</comment>
<comment type="similarity">
    <text evidence="1">Belongs to the peptidase S9A family.</text>
</comment>
<evidence type="ECO:0000313" key="3">
    <source>
        <dbReference type="Proteomes" id="UP000076004"/>
    </source>
</evidence>
<dbReference type="VEuPathDB" id="PlasmoDB:PGSY75_0808000"/>
<accession>A0A151LN75</accession>
<dbReference type="RefSeq" id="XP_018642184.1">
    <property type="nucleotide sequence ID" value="XM_018785217.1"/>
</dbReference>
<sequence length="1277" mass="155737">MKISNYIFGRIIDSYSYVDKIKEHLEFNRIRKHFQDANILDKFLNNYKRKIEYYREKIKTNVLSILRKNYISFDNNVDDDLIFVNRYVYYEIKNEECIMICRKRLKRNFFKKNREYNIGKKKEYIENKYIYDYCYNSLDELKKDKYISTYKSEIVVIFPSYFYIKHFKILRDYIFSFIIERNDKPLNFCYMFKGTLPIYDMNIKQKIDKKNIPYILKNISNEQLENKWNKKKKRRSNKKFTNIELNNDIHLDVDQNKNIHNNIHKNIHKNIHNNIHKNIHKNICNNNKRNNIFRYSNFIVPIINKCIFIKEGISNVEFLNISMKDIFFFTTHINKKYRCNQLFLNGPKCFKKLIYEEKEEEYFLNLYKSKDEKKIFLLSGSHFHNKLFLLNLSKIYSKKIIIKNNYLIKQRKHVIIDMIKLISCRLRGKCFLENFYEHIIIICQGERNHVDIFFICIKDINYLIKRVNRKKYNNNEKKKKNIYHTYLDTYDNNMYNKLHFCHMKYKIKIRKFEIPIDSKIKKLATLKNCNLQDFDMTKYGLVIYLYKYFLTPFICILYLKNIYINTCKKTSGVLINNNNNNNYYNYNNNYYYHLMKMMKIIYLPIKKGSMSCSINNNFYSPFISFDICNTFINNIKLQLNLKKGFLCLSKNINKIEHKDDLVCRSSKLFESIYFKYDKEMEQIFELHKNFCIKDIFLKTTDNKKIAITLVYKSKDNDHICYDNYNNIRSTTTSGMNNINDCIKRIFDNNNNYYYYEKGDKNKKDIEITNFFDYIINEEKKINIDNNKMWYDNNNNNNNNNNIYYDNNNNNNICYDNNNNNICYDNNNNICYDNNFVDDLYSHKYNYLFNDFPIIFHYNLLSQMNMETYKIYNIESKEEKNHMLLPHFIYPSKTIIHVYPFYNEMNLSTYNDEYYFYLLNNFVISYFHLRDSGGLLYDNNEQGERKKFIYKTKEKKKIINDFMHCINFLKYKNISNTEKISLYVYSNCGMIGGYILGHKYKILKNIIFFNPLLDIFNNLTDCNNPHVPSEYLEFGSMNINDYNLKKNIHIKINNNSDNKINGGYNKKHKRYRKNNIRRNTKYSKERYLKGIHKNVRNDNNKKKKYIYIYKYIPYYYLYTMCPYYNISPNYKEHYCNNINNINNISKEVISFNNKNTNMFFKNNILLYLNKNDIICSNYNSIKYFIKYINHKNLTINYYYYYYDHHYDDNGENNLDETHKEHHNNKVNFINFKNNNENEKEKQNFYISFSNKGGHSGYDSSSAYLNTMLDKIYLHFFIN</sequence>
<name>A0A151LN75_9APIC</name>
<dbReference type="Gene3D" id="3.40.50.1820">
    <property type="entry name" value="alpha/beta hydrolase"/>
    <property type="match status" value="1"/>
</dbReference>
<dbReference type="VEuPathDB" id="PlasmoDB:PGABG01_0808200"/>
<dbReference type="Proteomes" id="UP000076004">
    <property type="component" value="Unassembled WGS sequence"/>
</dbReference>
<evidence type="ECO:0000313" key="2">
    <source>
        <dbReference type="EMBL" id="KYO00683.1"/>
    </source>
</evidence>
<gene>
    <name evidence="2" type="ORF">PGSY75_0808000</name>
</gene>
<dbReference type="InterPro" id="IPR051543">
    <property type="entry name" value="Serine_Peptidase_S9A"/>
</dbReference>
<reference evidence="2 3" key="1">
    <citation type="journal article" date="2016" name="Nat. Commun.">
        <title>Genomes of cryptic chimpanzee Plasmodium species reveal key evolutionary events leading to human malaria.</title>
        <authorList>
            <person name="Sundararaman S.A."/>
            <person name="Plenderleith L.J."/>
            <person name="Liu W."/>
            <person name="Loy D.E."/>
            <person name="Learn G.H."/>
            <person name="Li Y."/>
            <person name="Shaw K.S."/>
            <person name="Ayouba A."/>
            <person name="Peeters M."/>
            <person name="Speede S."/>
            <person name="Shaw G.M."/>
            <person name="Bushman F.D."/>
            <person name="Brisson D."/>
            <person name="Rayner J.C."/>
            <person name="Sharp P.M."/>
            <person name="Hahn B.H."/>
        </authorList>
    </citation>
    <scope>NUCLEOTIDE SEQUENCE [LARGE SCALE GENOMIC DNA]</scope>
    <source>
        <strain evidence="2 3">SY75</strain>
    </source>
</reference>
<dbReference type="Gene3D" id="2.130.10.120">
    <property type="entry name" value="Prolyl oligopeptidase, N-terminal domain"/>
    <property type="match status" value="1"/>
</dbReference>
<dbReference type="KEGG" id="pgab:PGSY75_0808000"/>
<dbReference type="PANTHER" id="PTHR11757">
    <property type="entry name" value="PROTEASE FAMILY S9A OLIGOPEPTIDASE"/>
    <property type="match status" value="1"/>
</dbReference>
<protein>
    <submittedName>
        <fullName evidence="2">Uncharacterized protein</fullName>
    </submittedName>
</protein>
<proteinExistence type="inferred from homology"/>
<dbReference type="GeneID" id="29775836"/>
<dbReference type="InterPro" id="IPR029058">
    <property type="entry name" value="AB_hydrolase_fold"/>
</dbReference>